<dbReference type="InParanoid" id="G3AP89"/>
<evidence type="ECO:0000259" key="1">
    <source>
        <dbReference type="PROSITE" id="PS50893"/>
    </source>
</evidence>
<protein>
    <recommendedName>
        <fullName evidence="1">ABC transporter domain-containing protein</fullName>
    </recommendedName>
</protein>
<dbReference type="AlphaFoldDB" id="G3AP89"/>
<gene>
    <name evidence="2" type="ORF">SPAPADRAFT_61722</name>
</gene>
<dbReference type="Gene3D" id="3.40.50.300">
    <property type="entry name" value="P-loop containing nucleotide triphosphate hydrolases"/>
    <property type="match status" value="2"/>
</dbReference>
<dbReference type="RefSeq" id="XP_007375936.1">
    <property type="nucleotide sequence ID" value="XM_007375874.1"/>
</dbReference>
<dbReference type="PANTHER" id="PTHR43514">
    <property type="entry name" value="ABC TRANSPORTER I FAMILY MEMBER 10"/>
    <property type="match status" value="1"/>
</dbReference>
<organism evidence="3">
    <name type="scientific">Spathaspora passalidarum (strain NRRL Y-27907 / 11-Y1)</name>
    <dbReference type="NCBI Taxonomy" id="619300"/>
    <lineage>
        <taxon>Eukaryota</taxon>
        <taxon>Fungi</taxon>
        <taxon>Dikarya</taxon>
        <taxon>Ascomycota</taxon>
        <taxon>Saccharomycotina</taxon>
        <taxon>Pichiomycetes</taxon>
        <taxon>Debaryomycetaceae</taxon>
        <taxon>Spathaspora</taxon>
    </lineage>
</organism>
<dbReference type="InterPro" id="IPR050334">
    <property type="entry name" value="Molybdenum_import_ModC"/>
</dbReference>
<dbReference type="InterPro" id="IPR027417">
    <property type="entry name" value="P-loop_NTPase"/>
</dbReference>
<dbReference type="KEGG" id="spaa:SPAPADRAFT_61722"/>
<dbReference type="Pfam" id="PF00005">
    <property type="entry name" value="ABC_tran"/>
    <property type="match status" value="2"/>
</dbReference>
<sequence>MSARYETYSYRGEMDWSDDVNSVVNYVTGLNNFNNKDKEVNEEYVDVLLDLFNLKHLRSKWINTLSNGQLRRARIAKSLIEKPSLLIIDDPFLGLDPTNTLSVSEALNNVSKTLDISIVLGLRVQDDIPSWINSLGYVDDTGLKVGGLISEVADEYHKHAGQLENIHHEHEKFHTLKKPQLEPITSKDLQEPIHIEFNNAAVSYKGLVILKDFNWKIPQGSKWRILGNNGTGKTTILSLITGDHPQSWKSVIKVNGQLRKTGCGVGFFDVNNHIGISSPELHALVPQHSQSMLDVIYNGLAKDVGNSNFLYRGKPESIPEESKKYLAQFQDRLEKFGNTKFIDLSMTDQKLALFLRAIVKQPTVLILDEAFSCMEDEEVMMKCHDIIENDLPETTTVLSIGHLDWEVPKCDYMIKLHGDDARTYSLYKYV</sequence>
<reference evidence="2 3" key="1">
    <citation type="journal article" date="2011" name="Proc. Natl. Acad. Sci. U.S.A.">
        <title>Comparative genomics of xylose-fermenting fungi for enhanced biofuel production.</title>
        <authorList>
            <person name="Wohlbach D.J."/>
            <person name="Kuo A."/>
            <person name="Sato T.K."/>
            <person name="Potts K.M."/>
            <person name="Salamov A.A."/>
            <person name="LaButti K.M."/>
            <person name="Sun H."/>
            <person name="Clum A."/>
            <person name="Pangilinan J.L."/>
            <person name="Lindquist E.A."/>
            <person name="Lucas S."/>
            <person name="Lapidus A."/>
            <person name="Jin M."/>
            <person name="Gunawan C."/>
            <person name="Balan V."/>
            <person name="Dale B.E."/>
            <person name="Jeffries T.W."/>
            <person name="Zinkel R."/>
            <person name="Barry K.W."/>
            <person name="Grigoriev I.V."/>
            <person name="Gasch A.P."/>
        </authorList>
    </citation>
    <scope>NUCLEOTIDE SEQUENCE [LARGE SCALE GENOMIC DNA]</scope>
    <source>
        <strain evidence="3">NRRL Y-27907 / 11-Y1</strain>
    </source>
</reference>
<accession>G3AP89</accession>
<evidence type="ECO:0000313" key="3">
    <source>
        <dbReference type="Proteomes" id="UP000000709"/>
    </source>
</evidence>
<dbReference type="HOGENOM" id="CLU_000604_45_3_1"/>
<feature type="domain" description="ABC transporter" evidence="1">
    <location>
        <begin position="195"/>
        <end position="430"/>
    </location>
</feature>
<dbReference type="GO" id="GO:0005524">
    <property type="term" value="F:ATP binding"/>
    <property type="evidence" value="ECO:0007669"/>
    <property type="project" value="InterPro"/>
</dbReference>
<evidence type="ECO:0000313" key="2">
    <source>
        <dbReference type="EMBL" id="EGW32660.1"/>
    </source>
</evidence>
<name>G3AP89_SPAPN</name>
<dbReference type="Proteomes" id="UP000000709">
    <property type="component" value="Unassembled WGS sequence"/>
</dbReference>
<dbReference type="OMA" id="WEIKKHI"/>
<proteinExistence type="predicted"/>
<dbReference type="EMBL" id="GL996502">
    <property type="protein sequence ID" value="EGW32660.1"/>
    <property type="molecule type" value="Genomic_DNA"/>
</dbReference>
<dbReference type="eggNOG" id="KOG0927">
    <property type="taxonomic scope" value="Eukaryota"/>
</dbReference>
<dbReference type="GO" id="GO:0005739">
    <property type="term" value="C:mitochondrion"/>
    <property type="evidence" value="ECO:0007669"/>
    <property type="project" value="TreeGrafter"/>
</dbReference>
<keyword evidence="3" id="KW-1185">Reference proteome</keyword>
<dbReference type="InterPro" id="IPR003439">
    <property type="entry name" value="ABC_transporter-like_ATP-bd"/>
</dbReference>
<dbReference type="OrthoDB" id="10255969at2759"/>
<dbReference type="FunCoup" id="G3AP89">
    <property type="interactions" value="45"/>
</dbReference>
<dbReference type="SUPFAM" id="SSF52540">
    <property type="entry name" value="P-loop containing nucleoside triphosphate hydrolases"/>
    <property type="match status" value="2"/>
</dbReference>
<dbReference type="STRING" id="619300.G3AP89"/>
<dbReference type="GeneID" id="18874021"/>
<dbReference type="PANTHER" id="PTHR43514:SF4">
    <property type="entry name" value="ABC TRANSPORTER I FAMILY MEMBER 10"/>
    <property type="match status" value="1"/>
</dbReference>
<dbReference type="PROSITE" id="PS50893">
    <property type="entry name" value="ABC_TRANSPORTER_2"/>
    <property type="match status" value="1"/>
</dbReference>
<dbReference type="GO" id="GO:0016887">
    <property type="term" value="F:ATP hydrolysis activity"/>
    <property type="evidence" value="ECO:0007669"/>
    <property type="project" value="InterPro"/>
</dbReference>